<evidence type="ECO:0000313" key="3">
    <source>
        <dbReference type="Proteomes" id="UP000028252"/>
    </source>
</evidence>
<evidence type="ECO:0000313" key="2">
    <source>
        <dbReference type="EMBL" id="KEA65598.1"/>
    </source>
</evidence>
<proteinExistence type="predicted"/>
<dbReference type="OrthoDB" id="9798104at2"/>
<dbReference type="eggNOG" id="COG0664">
    <property type="taxonomic scope" value="Bacteria"/>
</dbReference>
<feature type="domain" description="Cyclic nucleotide-binding" evidence="1">
    <location>
        <begin position="27"/>
        <end position="122"/>
    </location>
</feature>
<dbReference type="Proteomes" id="UP000028252">
    <property type="component" value="Unassembled WGS sequence"/>
</dbReference>
<dbReference type="EMBL" id="JMQN01000007">
    <property type="protein sequence ID" value="KEA65598.1"/>
    <property type="molecule type" value="Genomic_DNA"/>
</dbReference>
<evidence type="ECO:0000259" key="1">
    <source>
        <dbReference type="PROSITE" id="PS50042"/>
    </source>
</evidence>
<comment type="caution">
    <text evidence="2">The sequence shown here is derived from an EMBL/GenBank/DDBJ whole genome shotgun (WGS) entry which is preliminary data.</text>
</comment>
<sequence>MGAYDNQLPAEFIAAVFPEQMAARLDLSDLIRTIKCQRYSAKSTLLSAGQRWDRLFYIRKGLVRLYYLDAQGKESNKAFFDEGDTLWPVSPRDRVAPVLFNIGALEEVELIECELSALQRIFVEQGDWERFALPFAEKLIEQKFQREHDFLMLSASQRYEKFVSSNPDIAIRIPDYQLASFLGVTNVTLSRIRRSINKC</sequence>
<dbReference type="CDD" id="cd00038">
    <property type="entry name" value="CAP_ED"/>
    <property type="match status" value="1"/>
</dbReference>
<dbReference type="RefSeq" id="WP_051692237.1">
    <property type="nucleotide sequence ID" value="NZ_JMQN01000007.1"/>
</dbReference>
<dbReference type="STRING" id="1232683.ADIMK_0120"/>
<name>A0A081G493_9GAMM</name>
<keyword evidence="3" id="KW-1185">Reference proteome</keyword>
<dbReference type="PATRIC" id="fig|1232683.4.peg.117"/>
<organism evidence="2 3">
    <name type="scientific">Marinobacterium lacunae</name>
    <dbReference type="NCBI Taxonomy" id="1232683"/>
    <lineage>
        <taxon>Bacteria</taxon>
        <taxon>Pseudomonadati</taxon>
        <taxon>Pseudomonadota</taxon>
        <taxon>Gammaproteobacteria</taxon>
        <taxon>Oceanospirillales</taxon>
        <taxon>Oceanospirillaceae</taxon>
        <taxon>Marinobacterium</taxon>
    </lineage>
</organism>
<dbReference type="InterPro" id="IPR014710">
    <property type="entry name" value="RmlC-like_jellyroll"/>
</dbReference>
<accession>A0A081G493</accession>
<dbReference type="SUPFAM" id="SSF51206">
    <property type="entry name" value="cAMP-binding domain-like"/>
    <property type="match status" value="1"/>
</dbReference>
<gene>
    <name evidence="2" type="ORF">ADIMK_0120</name>
</gene>
<dbReference type="AlphaFoldDB" id="A0A081G493"/>
<dbReference type="PROSITE" id="PS50042">
    <property type="entry name" value="CNMP_BINDING_3"/>
    <property type="match status" value="1"/>
</dbReference>
<dbReference type="InterPro" id="IPR018490">
    <property type="entry name" value="cNMP-bd_dom_sf"/>
</dbReference>
<dbReference type="InterPro" id="IPR000595">
    <property type="entry name" value="cNMP-bd_dom"/>
</dbReference>
<dbReference type="Gene3D" id="2.60.120.10">
    <property type="entry name" value="Jelly Rolls"/>
    <property type="match status" value="1"/>
</dbReference>
<dbReference type="Pfam" id="PF00027">
    <property type="entry name" value="cNMP_binding"/>
    <property type="match status" value="1"/>
</dbReference>
<protein>
    <submittedName>
        <fullName evidence="2">cAMP-binding protein</fullName>
    </submittedName>
</protein>
<reference evidence="2 3" key="1">
    <citation type="submission" date="2014-04" db="EMBL/GenBank/DDBJ databases">
        <title>Marinobacterium kochiensis sp. nov., isolated from sediment sample collected from Kochi backwaters in Kerala, India.</title>
        <authorList>
            <person name="Singh A."/>
            <person name="Pinnaka A.K."/>
        </authorList>
    </citation>
    <scope>NUCLEOTIDE SEQUENCE [LARGE SCALE GENOMIC DNA]</scope>
    <source>
        <strain evidence="2 3">AK27</strain>
    </source>
</reference>